<feature type="region of interest" description="Disordered" evidence="1">
    <location>
        <begin position="1"/>
        <end position="30"/>
    </location>
</feature>
<dbReference type="Proteomes" id="UP001175228">
    <property type="component" value="Unassembled WGS sequence"/>
</dbReference>
<keyword evidence="3" id="KW-1185">Reference proteome</keyword>
<protein>
    <recommendedName>
        <fullName evidence="4">HNH nuclease domain-containing protein</fullName>
    </recommendedName>
</protein>
<dbReference type="EMBL" id="JAUEPU010000006">
    <property type="protein sequence ID" value="KAK0501430.1"/>
    <property type="molecule type" value="Genomic_DNA"/>
</dbReference>
<accession>A0AA39QEK6</accession>
<name>A0AA39QEK6_9AGAR</name>
<evidence type="ECO:0000256" key="1">
    <source>
        <dbReference type="SAM" id="MobiDB-lite"/>
    </source>
</evidence>
<organism evidence="2 3">
    <name type="scientific">Armillaria luteobubalina</name>
    <dbReference type="NCBI Taxonomy" id="153913"/>
    <lineage>
        <taxon>Eukaryota</taxon>
        <taxon>Fungi</taxon>
        <taxon>Dikarya</taxon>
        <taxon>Basidiomycota</taxon>
        <taxon>Agaricomycotina</taxon>
        <taxon>Agaricomycetes</taxon>
        <taxon>Agaricomycetidae</taxon>
        <taxon>Agaricales</taxon>
        <taxon>Marasmiineae</taxon>
        <taxon>Physalacriaceae</taxon>
        <taxon>Armillaria</taxon>
    </lineage>
</organism>
<dbReference type="AlphaFoldDB" id="A0AA39QEK6"/>
<comment type="caution">
    <text evidence="2">The sequence shown here is derived from an EMBL/GenBank/DDBJ whole genome shotgun (WGS) entry which is preliminary data.</text>
</comment>
<feature type="compositionally biased region" description="Acidic residues" evidence="1">
    <location>
        <begin position="1"/>
        <end position="10"/>
    </location>
</feature>
<evidence type="ECO:0000313" key="2">
    <source>
        <dbReference type="EMBL" id="KAK0501430.1"/>
    </source>
</evidence>
<sequence length="223" mass="25292">MDEPSPDSSEDDLHPSTMQETPWEAMQNSSKRDGHRCVLSHWYNLQYMMNLSHFEPGNPLLHGLVPCDPVEEARIIPIERKANTADSAQQVKVEYMEMILSRFGKTDIFEDLNADDLRHMSNMMSLNPALHQFFDSLDMCLTAVEGQSNTYRIEVLFPGMLSNIPENPVTFTSNEPNLPLPSPVLLALHRACTRVAHLSGADQYVDELLDSDNPWHVGGNWDR</sequence>
<proteinExistence type="predicted"/>
<evidence type="ECO:0008006" key="4">
    <source>
        <dbReference type="Google" id="ProtNLM"/>
    </source>
</evidence>
<gene>
    <name evidence="2" type="ORF">EDD18DRAFT_1458934</name>
</gene>
<reference evidence="2" key="1">
    <citation type="submission" date="2023-06" db="EMBL/GenBank/DDBJ databases">
        <authorList>
            <consortium name="Lawrence Berkeley National Laboratory"/>
            <person name="Ahrendt S."/>
            <person name="Sahu N."/>
            <person name="Indic B."/>
            <person name="Wong-Bajracharya J."/>
            <person name="Merenyi Z."/>
            <person name="Ke H.-M."/>
            <person name="Monk M."/>
            <person name="Kocsube S."/>
            <person name="Drula E."/>
            <person name="Lipzen A."/>
            <person name="Balint B."/>
            <person name="Henrissat B."/>
            <person name="Andreopoulos B."/>
            <person name="Martin F.M."/>
            <person name="Harder C.B."/>
            <person name="Rigling D."/>
            <person name="Ford K.L."/>
            <person name="Foster G.D."/>
            <person name="Pangilinan J."/>
            <person name="Papanicolaou A."/>
            <person name="Barry K."/>
            <person name="LaButti K."/>
            <person name="Viragh M."/>
            <person name="Koriabine M."/>
            <person name="Yan M."/>
            <person name="Riley R."/>
            <person name="Champramary S."/>
            <person name="Plett K.L."/>
            <person name="Tsai I.J."/>
            <person name="Slot J."/>
            <person name="Sipos G."/>
            <person name="Plett J."/>
            <person name="Nagy L.G."/>
            <person name="Grigoriev I.V."/>
        </authorList>
    </citation>
    <scope>NUCLEOTIDE SEQUENCE</scope>
    <source>
        <strain evidence="2">HWK02</strain>
    </source>
</reference>
<evidence type="ECO:0000313" key="3">
    <source>
        <dbReference type="Proteomes" id="UP001175228"/>
    </source>
</evidence>